<accession>A0ABS1H3A0</accession>
<reference evidence="3 4" key="1">
    <citation type="submission" date="2020-12" db="EMBL/GenBank/DDBJ databases">
        <title>YIM B01967 draft genome.</title>
        <authorList>
            <person name="Yan X."/>
        </authorList>
    </citation>
    <scope>NUCLEOTIDE SEQUENCE [LARGE SCALE GENOMIC DNA]</scope>
    <source>
        <strain evidence="3 4">YIM B01967</strain>
    </source>
</reference>
<dbReference type="InterPro" id="IPR001789">
    <property type="entry name" value="Sig_transdc_resp-reg_receiver"/>
</dbReference>
<keyword evidence="4" id="KW-1185">Reference proteome</keyword>
<organism evidence="3 4">
    <name type="scientific">Viridibacillus soli</name>
    <dbReference type="NCBI Taxonomy" id="2798301"/>
    <lineage>
        <taxon>Bacteria</taxon>
        <taxon>Bacillati</taxon>
        <taxon>Bacillota</taxon>
        <taxon>Bacilli</taxon>
        <taxon>Bacillales</taxon>
        <taxon>Caryophanaceae</taxon>
        <taxon>Viridibacillus</taxon>
    </lineage>
</organism>
<dbReference type="PROSITE" id="PS50110">
    <property type="entry name" value="RESPONSE_REGULATORY"/>
    <property type="match status" value="1"/>
</dbReference>
<gene>
    <name evidence="3" type="ORF">JFL43_02655</name>
</gene>
<comment type="caution">
    <text evidence="3">The sequence shown here is derived from an EMBL/GenBank/DDBJ whole genome shotgun (WGS) entry which is preliminary data.</text>
</comment>
<evidence type="ECO:0000256" key="1">
    <source>
        <dbReference type="PROSITE-ProRule" id="PRU00169"/>
    </source>
</evidence>
<proteinExistence type="predicted"/>
<dbReference type="EMBL" id="JAEOAH010000003">
    <property type="protein sequence ID" value="MBK3493776.1"/>
    <property type="molecule type" value="Genomic_DNA"/>
</dbReference>
<sequence>MKILLAEDDHRLGKMLEHMLKSKEGYSVEWYTNGTEAYPELS</sequence>
<dbReference type="SUPFAM" id="SSF52172">
    <property type="entry name" value="CheY-like"/>
    <property type="match status" value="1"/>
</dbReference>
<protein>
    <submittedName>
        <fullName evidence="3">Response regulator transcription factor</fullName>
    </submittedName>
</protein>
<dbReference type="Gene3D" id="3.40.50.2300">
    <property type="match status" value="1"/>
</dbReference>
<evidence type="ECO:0000259" key="2">
    <source>
        <dbReference type="PROSITE" id="PS50110"/>
    </source>
</evidence>
<evidence type="ECO:0000313" key="3">
    <source>
        <dbReference type="EMBL" id="MBK3493776.1"/>
    </source>
</evidence>
<name>A0ABS1H3A0_9BACL</name>
<dbReference type="InterPro" id="IPR011006">
    <property type="entry name" value="CheY-like_superfamily"/>
</dbReference>
<feature type="domain" description="Response regulatory" evidence="2">
    <location>
        <begin position="2"/>
        <end position="42"/>
    </location>
</feature>
<dbReference type="RefSeq" id="WP_200747809.1">
    <property type="nucleotide sequence ID" value="NZ_JAEOAH010000003.1"/>
</dbReference>
<dbReference type="Proteomes" id="UP000618943">
    <property type="component" value="Unassembled WGS sequence"/>
</dbReference>
<evidence type="ECO:0000313" key="4">
    <source>
        <dbReference type="Proteomes" id="UP000618943"/>
    </source>
</evidence>
<comment type="caution">
    <text evidence="1">Lacks conserved residue(s) required for the propagation of feature annotation.</text>
</comment>